<dbReference type="KEGG" id="cdet:87942956"/>
<dbReference type="RefSeq" id="XP_062778663.1">
    <property type="nucleotide sequence ID" value="XM_062922612.1"/>
</dbReference>
<sequence length="148" mass="16544">MPAQARSKVVTQSQSQSQSQSRLPSHPTHSYSHPTRASHPDRCRCSHLLPCHRTRLKVSSQDGAFFTLCSASTWLYSTSSPRSLPHTPYNDTSPNCIVIGINSRSTVDRPSSADSSDADHRLNLPFCTLRVFDSLLELELLHFTFHPL</sequence>
<proteinExistence type="predicted"/>
<accession>A0AAX4IDI6</accession>
<keyword evidence="3" id="KW-1185">Reference proteome</keyword>
<gene>
    <name evidence="2" type="ORF">CDEST_06453</name>
</gene>
<feature type="region of interest" description="Disordered" evidence="1">
    <location>
        <begin position="1"/>
        <end position="41"/>
    </location>
</feature>
<dbReference type="Proteomes" id="UP001322277">
    <property type="component" value="Chromosome 4"/>
</dbReference>
<organism evidence="2 3">
    <name type="scientific">Colletotrichum destructivum</name>
    <dbReference type="NCBI Taxonomy" id="34406"/>
    <lineage>
        <taxon>Eukaryota</taxon>
        <taxon>Fungi</taxon>
        <taxon>Dikarya</taxon>
        <taxon>Ascomycota</taxon>
        <taxon>Pezizomycotina</taxon>
        <taxon>Sordariomycetes</taxon>
        <taxon>Hypocreomycetidae</taxon>
        <taxon>Glomerellales</taxon>
        <taxon>Glomerellaceae</taxon>
        <taxon>Colletotrichum</taxon>
        <taxon>Colletotrichum destructivum species complex</taxon>
    </lineage>
</organism>
<reference evidence="3" key="1">
    <citation type="journal article" date="2023" name="bioRxiv">
        <title>Complete genome of the Medicago anthracnose fungus, Colletotrichum destructivum, reveals a mini-chromosome-like region within a core chromosome.</title>
        <authorList>
            <person name="Lapalu N."/>
            <person name="Simon A."/>
            <person name="Lu A."/>
            <person name="Plaumann P.-L."/>
            <person name="Amselem J."/>
            <person name="Pigne S."/>
            <person name="Auger A."/>
            <person name="Koch C."/>
            <person name="Dallery J.-F."/>
            <person name="O'Connell R.J."/>
        </authorList>
    </citation>
    <scope>NUCLEOTIDE SEQUENCE [LARGE SCALE GENOMIC DNA]</scope>
    <source>
        <strain evidence="3">CBS 520.97</strain>
    </source>
</reference>
<feature type="compositionally biased region" description="Low complexity" evidence="1">
    <location>
        <begin position="12"/>
        <end position="21"/>
    </location>
</feature>
<protein>
    <submittedName>
        <fullName evidence="2">Uncharacterized protein</fullName>
    </submittedName>
</protein>
<evidence type="ECO:0000313" key="2">
    <source>
        <dbReference type="EMBL" id="WQF81439.1"/>
    </source>
</evidence>
<evidence type="ECO:0000313" key="3">
    <source>
        <dbReference type="Proteomes" id="UP001322277"/>
    </source>
</evidence>
<evidence type="ECO:0000256" key="1">
    <source>
        <dbReference type="SAM" id="MobiDB-lite"/>
    </source>
</evidence>
<dbReference type="EMBL" id="CP137308">
    <property type="protein sequence ID" value="WQF81439.1"/>
    <property type="molecule type" value="Genomic_DNA"/>
</dbReference>
<dbReference type="AlphaFoldDB" id="A0AAX4IDI6"/>
<name>A0AAX4IDI6_9PEZI</name>
<dbReference type="GeneID" id="87942956"/>